<feature type="domain" description="Myb-like" evidence="4">
    <location>
        <begin position="107"/>
        <end position="163"/>
    </location>
</feature>
<organism evidence="6 7">
    <name type="scientific">Peronospora belbahrii</name>
    <dbReference type="NCBI Taxonomy" id="622444"/>
    <lineage>
        <taxon>Eukaryota</taxon>
        <taxon>Sar</taxon>
        <taxon>Stramenopiles</taxon>
        <taxon>Oomycota</taxon>
        <taxon>Peronosporomycetes</taxon>
        <taxon>Peronosporales</taxon>
        <taxon>Peronosporaceae</taxon>
        <taxon>Peronospora</taxon>
    </lineage>
</organism>
<dbReference type="Gene3D" id="1.10.246.220">
    <property type="match status" value="1"/>
</dbReference>
<feature type="coiled-coil region" evidence="2">
    <location>
        <begin position="234"/>
        <end position="261"/>
    </location>
</feature>
<feature type="domain" description="HTH myb-type" evidence="5">
    <location>
        <begin position="107"/>
        <end position="167"/>
    </location>
</feature>
<evidence type="ECO:0008006" key="8">
    <source>
        <dbReference type="Google" id="ProtNLM"/>
    </source>
</evidence>
<dbReference type="InterPro" id="IPR001005">
    <property type="entry name" value="SANT/Myb"/>
</dbReference>
<feature type="region of interest" description="Disordered" evidence="3">
    <location>
        <begin position="19"/>
        <end position="39"/>
    </location>
</feature>
<evidence type="ECO:0000256" key="2">
    <source>
        <dbReference type="SAM" id="Coils"/>
    </source>
</evidence>
<accession>A0ABN8CWK2</accession>
<evidence type="ECO:0000313" key="7">
    <source>
        <dbReference type="Proteomes" id="UP001158986"/>
    </source>
</evidence>
<dbReference type="PROSITE" id="PS50090">
    <property type="entry name" value="MYB_LIKE"/>
    <property type="match status" value="1"/>
</dbReference>
<dbReference type="CDD" id="cd11660">
    <property type="entry name" value="SANT_TRF"/>
    <property type="match status" value="1"/>
</dbReference>
<dbReference type="Proteomes" id="UP001158986">
    <property type="component" value="Unassembled WGS sequence"/>
</dbReference>
<keyword evidence="1" id="KW-0539">Nucleus</keyword>
<dbReference type="InterPro" id="IPR017930">
    <property type="entry name" value="Myb_dom"/>
</dbReference>
<protein>
    <recommendedName>
        <fullName evidence="8">Myb-like domain-containing protein</fullName>
    </recommendedName>
</protein>
<dbReference type="PROSITE" id="PS51294">
    <property type="entry name" value="HTH_MYB"/>
    <property type="match status" value="1"/>
</dbReference>
<name>A0ABN8CWK2_9STRA</name>
<evidence type="ECO:0000259" key="5">
    <source>
        <dbReference type="PROSITE" id="PS51294"/>
    </source>
</evidence>
<evidence type="ECO:0000256" key="3">
    <source>
        <dbReference type="SAM" id="MobiDB-lite"/>
    </source>
</evidence>
<dbReference type="SUPFAM" id="SSF46689">
    <property type="entry name" value="Homeodomain-like"/>
    <property type="match status" value="1"/>
</dbReference>
<evidence type="ECO:0000259" key="4">
    <source>
        <dbReference type="PROSITE" id="PS50090"/>
    </source>
</evidence>
<dbReference type="InterPro" id="IPR052450">
    <property type="entry name" value="TRBD-Containing_Protein"/>
</dbReference>
<evidence type="ECO:0000313" key="6">
    <source>
        <dbReference type="EMBL" id="CAH0515558.1"/>
    </source>
</evidence>
<keyword evidence="2" id="KW-0175">Coiled coil</keyword>
<dbReference type="InterPro" id="IPR009057">
    <property type="entry name" value="Homeodomain-like_sf"/>
</dbReference>
<comment type="caution">
    <text evidence="6">The sequence shown here is derived from an EMBL/GenBank/DDBJ whole genome shotgun (WGS) entry which is preliminary data.</text>
</comment>
<reference evidence="6 7" key="1">
    <citation type="submission" date="2021-11" db="EMBL/GenBank/DDBJ databases">
        <authorList>
            <person name="Islam A."/>
            <person name="Islam S."/>
            <person name="Flora M.S."/>
            <person name="Rahman M."/>
            <person name="Ziaur R.M."/>
            <person name="Epstein J.H."/>
            <person name="Hassan M."/>
            <person name="Klassen M."/>
            <person name="Woodard K."/>
            <person name="Webb A."/>
            <person name="Webby R.J."/>
            <person name="El Zowalaty M.E."/>
        </authorList>
    </citation>
    <scope>NUCLEOTIDE SEQUENCE [LARGE SCALE GENOMIC DNA]</scope>
    <source>
        <strain evidence="6">Pbs1</strain>
    </source>
</reference>
<dbReference type="PANTHER" id="PTHR46734">
    <property type="entry name" value="TELOMERIC REPEAT-BINDING FACTOR 1 TERF1"/>
    <property type="match status" value="1"/>
</dbReference>
<sequence length="333" mass="37700">MPPPIASFSSSYARSFIDSVTSSGQDSKGHTQQKPTSSLRTVSNADVIVSLETSDDSVSMCSRQLDIGSADDGNMDEKIKVEAGYSNGCTKLQAKDIVKRSNPRGRKGRRRRVLWSAEEVEFLCFGVVKYGIGKWQKILFDGYGVFSRHRTNVDLKDKWKNIQKKKLTKRTVDVNNFTLALAQQEQQSEQHVSKTFLKKLTSYNEVSKILPANSAQMRINRRTAVVANFAITRVRKQEVDVRKLKVEVQKQEVDFEKQEVDYVSLVKKENDEYSGDGRCAGSDLDSSTSHQILEKIVMTFATNKSFPKFYEHFVRRVIGYTDPAGRPQLKTAF</sequence>
<gene>
    <name evidence="6" type="ORF">PBS001_LOCUS2266</name>
</gene>
<proteinExistence type="predicted"/>
<evidence type="ECO:0000256" key="1">
    <source>
        <dbReference type="ARBA" id="ARBA00023242"/>
    </source>
</evidence>
<dbReference type="PANTHER" id="PTHR46734:SF1">
    <property type="entry name" value="TELOMERIC REPEAT-BINDING FACTOR 1"/>
    <property type="match status" value="1"/>
</dbReference>
<keyword evidence="7" id="KW-1185">Reference proteome</keyword>
<dbReference type="EMBL" id="CAKLCB010000116">
    <property type="protein sequence ID" value="CAH0515558.1"/>
    <property type="molecule type" value="Genomic_DNA"/>
</dbReference>